<dbReference type="GO" id="GO:0008194">
    <property type="term" value="F:UDP-glycosyltransferase activity"/>
    <property type="evidence" value="ECO:0007669"/>
    <property type="project" value="InterPro"/>
</dbReference>
<feature type="region of interest" description="Disordered" evidence="4">
    <location>
        <begin position="184"/>
        <end position="204"/>
    </location>
</feature>
<dbReference type="GO" id="GO:0016758">
    <property type="term" value="F:hexosyltransferase activity"/>
    <property type="evidence" value="ECO:0007669"/>
    <property type="project" value="UniProtKB-ARBA"/>
</dbReference>
<protein>
    <submittedName>
        <fullName evidence="7">UDP:flavonoid glycosyltransferase YjiC, YdhE family</fullName>
    </submittedName>
</protein>
<name>A0A1H3B362_9PSEU</name>
<evidence type="ECO:0000313" key="7">
    <source>
        <dbReference type="EMBL" id="SDX36362.1"/>
    </source>
</evidence>
<keyword evidence="8" id="KW-1185">Reference proteome</keyword>
<dbReference type="SUPFAM" id="SSF53756">
    <property type="entry name" value="UDP-Glycosyltransferase/glycogen phosphorylase"/>
    <property type="match status" value="1"/>
</dbReference>
<evidence type="ECO:0000259" key="6">
    <source>
        <dbReference type="Pfam" id="PF21036"/>
    </source>
</evidence>
<dbReference type="Pfam" id="PF06722">
    <property type="entry name" value="EryCIII-like_C"/>
    <property type="match status" value="1"/>
</dbReference>
<accession>A0A1H3B362</accession>
<keyword evidence="3 7" id="KW-0808">Transferase</keyword>
<dbReference type="InterPro" id="IPR010610">
    <property type="entry name" value="EryCIII-like_C"/>
</dbReference>
<evidence type="ECO:0000259" key="5">
    <source>
        <dbReference type="Pfam" id="PF06722"/>
    </source>
</evidence>
<dbReference type="GO" id="GO:0017000">
    <property type="term" value="P:antibiotic biosynthetic process"/>
    <property type="evidence" value="ECO:0007669"/>
    <property type="project" value="UniProtKB-ARBA"/>
</dbReference>
<dbReference type="PANTHER" id="PTHR48050">
    <property type="entry name" value="STEROL 3-BETA-GLUCOSYLTRANSFERASE"/>
    <property type="match status" value="1"/>
</dbReference>
<evidence type="ECO:0000256" key="2">
    <source>
        <dbReference type="ARBA" id="ARBA00022676"/>
    </source>
</evidence>
<evidence type="ECO:0000256" key="1">
    <source>
        <dbReference type="ARBA" id="ARBA00006962"/>
    </source>
</evidence>
<evidence type="ECO:0000313" key="8">
    <source>
        <dbReference type="Proteomes" id="UP000199529"/>
    </source>
</evidence>
<evidence type="ECO:0000256" key="3">
    <source>
        <dbReference type="ARBA" id="ARBA00022679"/>
    </source>
</evidence>
<dbReference type="Pfam" id="PF21036">
    <property type="entry name" value="EryCIII-like_N"/>
    <property type="match status" value="1"/>
</dbReference>
<dbReference type="STRING" id="418495.SAMN05216215_101048"/>
<dbReference type="OrthoDB" id="5488434at2"/>
<dbReference type="Gene3D" id="3.40.50.2000">
    <property type="entry name" value="Glycogen Phosphorylase B"/>
    <property type="match status" value="2"/>
</dbReference>
<dbReference type="AlphaFoldDB" id="A0A1H3B362"/>
<dbReference type="CDD" id="cd03784">
    <property type="entry name" value="GT1_Gtf-like"/>
    <property type="match status" value="1"/>
</dbReference>
<sequence>MRVLFSTTPQHGHLLPLLPLARAFQKRGDDVAVLTSDTLQSVLEPEGLHLLSAGPTAAELMAEVSARTGVDAAHNPTPEAVGEFFAGARIDLTADEALAAANNFRPDLVVREVCDYVGPLVAAAHAVPMVSLAFGPALPTPFVAAFEATAQPRFAARGLSLPADMCLLDTCPPSLQADDWQRPAGWQPLRPEPHRAPGTPAPAPVASERKRVLVSFGTYFDAPEVISPLLTDLTTSDIDLVVTLGLLASPAQFNVDHSRISFVPFTPLADLLQGVDAILTHGGAGTTLAALAKGIPLVVIPQGADQFIQAERVAATGAGIALEPGEATPQATAAAVLRVLTDPLIRKTTNALAEQIAAMPTPTEVAAVLAAAAD</sequence>
<evidence type="ECO:0000256" key="4">
    <source>
        <dbReference type="SAM" id="MobiDB-lite"/>
    </source>
</evidence>
<dbReference type="EMBL" id="FNOK01000010">
    <property type="protein sequence ID" value="SDX36362.1"/>
    <property type="molecule type" value="Genomic_DNA"/>
</dbReference>
<comment type="similarity">
    <text evidence="1">Belongs to the glycosyltransferase 28 family.</text>
</comment>
<feature type="domain" description="Erythromycin biosynthesis protein CIII-like N-terminal" evidence="6">
    <location>
        <begin position="23"/>
        <end position="180"/>
    </location>
</feature>
<dbReference type="InterPro" id="IPR048284">
    <property type="entry name" value="EryCIII-like_N"/>
</dbReference>
<dbReference type="InterPro" id="IPR002213">
    <property type="entry name" value="UDP_glucos_trans"/>
</dbReference>
<gene>
    <name evidence="7" type="ORF">SAMN05216215_101048</name>
</gene>
<keyword evidence="2" id="KW-0328">Glycosyltransferase</keyword>
<dbReference type="Proteomes" id="UP000199529">
    <property type="component" value="Unassembled WGS sequence"/>
</dbReference>
<dbReference type="PANTHER" id="PTHR48050:SF13">
    <property type="entry name" value="STEROL 3-BETA-GLUCOSYLTRANSFERASE UGT80A2"/>
    <property type="match status" value="1"/>
</dbReference>
<feature type="domain" description="Erythromycin biosynthesis protein CIII-like C-terminal" evidence="5">
    <location>
        <begin position="229"/>
        <end position="370"/>
    </location>
</feature>
<dbReference type="InterPro" id="IPR050426">
    <property type="entry name" value="Glycosyltransferase_28"/>
</dbReference>
<proteinExistence type="inferred from homology"/>
<reference evidence="8" key="1">
    <citation type="submission" date="2016-10" db="EMBL/GenBank/DDBJ databases">
        <authorList>
            <person name="Varghese N."/>
            <person name="Submissions S."/>
        </authorList>
    </citation>
    <scope>NUCLEOTIDE SEQUENCE [LARGE SCALE GENOMIC DNA]</scope>
    <source>
        <strain evidence="8">CGMCC 4.3530</strain>
    </source>
</reference>
<dbReference type="RefSeq" id="WP_093265330.1">
    <property type="nucleotide sequence ID" value="NZ_FNOK01000010.1"/>
</dbReference>
<organism evidence="7 8">
    <name type="scientific">Saccharopolyspora shandongensis</name>
    <dbReference type="NCBI Taxonomy" id="418495"/>
    <lineage>
        <taxon>Bacteria</taxon>
        <taxon>Bacillati</taxon>
        <taxon>Actinomycetota</taxon>
        <taxon>Actinomycetes</taxon>
        <taxon>Pseudonocardiales</taxon>
        <taxon>Pseudonocardiaceae</taxon>
        <taxon>Saccharopolyspora</taxon>
    </lineage>
</organism>